<dbReference type="KEGG" id="dti:Desti_0635"/>
<name>I4C1C0_DESTA</name>
<dbReference type="RefSeq" id="WP_014808517.1">
    <property type="nucleotide sequence ID" value="NC_018025.1"/>
</dbReference>
<protein>
    <submittedName>
        <fullName evidence="1">Uncharacterized protein</fullName>
    </submittedName>
</protein>
<dbReference type="AlphaFoldDB" id="I4C1C0"/>
<dbReference type="Proteomes" id="UP000006055">
    <property type="component" value="Chromosome"/>
</dbReference>
<keyword evidence="2" id="KW-1185">Reference proteome</keyword>
<evidence type="ECO:0000313" key="1">
    <source>
        <dbReference type="EMBL" id="AFM23361.1"/>
    </source>
</evidence>
<organism evidence="1 2">
    <name type="scientific">Desulfomonile tiedjei (strain ATCC 49306 / DSM 6799 / DCB-1)</name>
    <dbReference type="NCBI Taxonomy" id="706587"/>
    <lineage>
        <taxon>Bacteria</taxon>
        <taxon>Pseudomonadati</taxon>
        <taxon>Thermodesulfobacteriota</taxon>
        <taxon>Desulfomonilia</taxon>
        <taxon>Desulfomonilales</taxon>
        <taxon>Desulfomonilaceae</taxon>
        <taxon>Desulfomonile</taxon>
    </lineage>
</organism>
<accession>I4C1C0</accession>
<reference evidence="2" key="1">
    <citation type="submission" date="2012-06" db="EMBL/GenBank/DDBJ databases">
        <title>Complete sequence of chromosome of Desulfomonile tiedjei DSM 6799.</title>
        <authorList>
            <person name="Lucas S."/>
            <person name="Copeland A."/>
            <person name="Lapidus A."/>
            <person name="Glavina del Rio T."/>
            <person name="Dalin E."/>
            <person name="Tice H."/>
            <person name="Bruce D."/>
            <person name="Goodwin L."/>
            <person name="Pitluck S."/>
            <person name="Peters L."/>
            <person name="Ovchinnikova G."/>
            <person name="Zeytun A."/>
            <person name="Lu M."/>
            <person name="Kyrpides N."/>
            <person name="Mavromatis K."/>
            <person name="Ivanova N."/>
            <person name="Brettin T."/>
            <person name="Detter J.C."/>
            <person name="Han C."/>
            <person name="Larimer F."/>
            <person name="Land M."/>
            <person name="Hauser L."/>
            <person name="Markowitz V."/>
            <person name="Cheng J.-F."/>
            <person name="Hugenholtz P."/>
            <person name="Woyke T."/>
            <person name="Wu D."/>
            <person name="Spring S."/>
            <person name="Schroeder M."/>
            <person name="Brambilla E."/>
            <person name="Klenk H.-P."/>
            <person name="Eisen J.A."/>
        </authorList>
    </citation>
    <scope>NUCLEOTIDE SEQUENCE [LARGE SCALE GENOMIC DNA]</scope>
    <source>
        <strain evidence="2">ATCC 49306 / DSM 6799 / DCB-1</strain>
    </source>
</reference>
<dbReference type="OrthoDB" id="1254750at2"/>
<sequence length="211" mass="24696">MSIRFLEWILLAPFLALLLLGNGYGREWRDPPGVQPEQMWSRVAYDPKLSDPFFESEEWSYWEGSRENPESGRFPPGKVPSKLKHTARCVSTSFGAKHEVRFCEAKLRDVDMIDLFIHENNPAFFDNLRVQIKNGMFTSQFWTLYKAGPRKGLTWTTKRQKLTLDKKAYQKGDVIKGRIDIEILDELIHPQYPDRPPRFIQLYGVFKTVLQ</sequence>
<evidence type="ECO:0000313" key="2">
    <source>
        <dbReference type="Proteomes" id="UP000006055"/>
    </source>
</evidence>
<dbReference type="STRING" id="706587.Desti_0635"/>
<gene>
    <name evidence="1" type="ordered locus">Desti_0635</name>
</gene>
<proteinExistence type="predicted"/>
<dbReference type="HOGENOM" id="CLU_1188427_0_0_7"/>
<dbReference type="EMBL" id="CP003360">
    <property type="protein sequence ID" value="AFM23361.1"/>
    <property type="molecule type" value="Genomic_DNA"/>
</dbReference>